<dbReference type="EMBL" id="HBIN01014762">
    <property type="protein sequence ID" value="CAE0441062.1"/>
    <property type="molecule type" value="Transcribed_RNA"/>
</dbReference>
<name>A0A7S3UYE1_9STRA</name>
<reference evidence="1" key="1">
    <citation type="submission" date="2021-01" db="EMBL/GenBank/DDBJ databases">
        <authorList>
            <person name="Corre E."/>
            <person name="Pelletier E."/>
            <person name="Niang G."/>
            <person name="Scheremetjew M."/>
            <person name="Finn R."/>
            <person name="Kale V."/>
            <person name="Holt S."/>
            <person name="Cochrane G."/>
            <person name="Meng A."/>
            <person name="Brown T."/>
            <person name="Cohen L."/>
        </authorList>
    </citation>
    <scope>NUCLEOTIDE SEQUENCE</scope>
    <source>
        <strain evidence="1">GSBS06</strain>
    </source>
</reference>
<protein>
    <submittedName>
        <fullName evidence="1">Uncharacterized protein</fullName>
    </submittedName>
</protein>
<organism evidence="1">
    <name type="scientific">Aplanochytrium stocchinoi</name>
    <dbReference type="NCBI Taxonomy" id="215587"/>
    <lineage>
        <taxon>Eukaryota</taxon>
        <taxon>Sar</taxon>
        <taxon>Stramenopiles</taxon>
        <taxon>Bigyra</taxon>
        <taxon>Labyrinthulomycetes</taxon>
        <taxon>Thraustochytrida</taxon>
        <taxon>Thraustochytriidae</taxon>
        <taxon>Aplanochytrium</taxon>
    </lineage>
</organism>
<accession>A0A7S3UYE1</accession>
<proteinExistence type="predicted"/>
<sequence length="142" mass="16633">MNLEITKDKTFQTFRDFYPMERYDLDLKFTFDLENIRQGMPIPLNLMPGFDTVGDGNKFDPDNYGVIDRIPLNFTVGGAEEWLVEYFNAIKLNSILLLMIGVRMMVILRSVTCVHVHFDISRNGLKYIVQIRQMWTNLVFTI</sequence>
<gene>
    <name evidence="1" type="ORF">ASTO00021_LOCUS11193</name>
</gene>
<dbReference type="AlphaFoldDB" id="A0A7S3UYE1"/>
<evidence type="ECO:0000313" key="1">
    <source>
        <dbReference type="EMBL" id="CAE0441062.1"/>
    </source>
</evidence>